<name>A0A9W9SDM0_9EURO</name>
<protein>
    <submittedName>
        <fullName evidence="2">Uncharacterized protein</fullName>
    </submittedName>
</protein>
<feature type="region of interest" description="Disordered" evidence="1">
    <location>
        <begin position="58"/>
        <end position="82"/>
    </location>
</feature>
<evidence type="ECO:0000313" key="2">
    <source>
        <dbReference type="EMBL" id="KAJ5376696.1"/>
    </source>
</evidence>
<proteinExistence type="predicted"/>
<keyword evidence="3" id="KW-1185">Reference proteome</keyword>
<reference evidence="2" key="1">
    <citation type="submission" date="2022-12" db="EMBL/GenBank/DDBJ databases">
        <authorList>
            <person name="Petersen C."/>
        </authorList>
    </citation>
    <scope>NUCLEOTIDE SEQUENCE</scope>
    <source>
        <strain evidence="2">IBT 29677</strain>
    </source>
</reference>
<gene>
    <name evidence="2" type="ORF">N7509_013582</name>
</gene>
<evidence type="ECO:0000256" key="1">
    <source>
        <dbReference type="SAM" id="MobiDB-lite"/>
    </source>
</evidence>
<accession>A0A9W9SDM0</accession>
<dbReference type="AlphaFoldDB" id="A0A9W9SDM0"/>
<evidence type="ECO:0000313" key="3">
    <source>
        <dbReference type="Proteomes" id="UP001147747"/>
    </source>
</evidence>
<dbReference type="Proteomes" id="UP001147747">
    <property type="component" value="Unassembled WGS sequence"/>
</dbReference>
<sequence>MPDNCYSDALYEYREPHNRSWQNSFGLGPETPYQNVALSQFQQLNCYGLSGNPISPTPISYPKVQTPHKTLGSSTTMFQSPSSKVRQSKAFDNLLFPEWPQGHEAMSNYLDFHEQSSNVHSSHQLEESAKNTLKVMGAENCENNREMNAL</sequence>
<comment type="caution">
    <text evidence="2">The sequence shown here is derived from an EMBL/GenBank/DDBJ whole genome shotgun (WGS) entry which is preliminary data.</text>
</comment>
<dbReference type="RefSeq" id="XP_056481726.1">
    <property type="nucleotide sequence ID" value="XM_056638219.1"/>
</dbReference>
<feature type="compositionally biased region" description="Polar residues" evidence="1">
    <location>
        <begin position="67"/>
        <end position="82"/>
    </location>
</feature>
<reference evidence="2" key="2">
    <citation type="journal article" date="2023" name="IMA Fungus">
        <title>Comparative genomic study of the Penicillium genus elucidates a diverse pangenome and 15 lateral gene transfer events.</title>
        <authorList>
            <person name="Petersen C."/>
            <person name="Sorensen T."/>
            <person name="Nielsen M.R."/>
            <person name="Sondergaard T.E."/>
            <person name="Sorensen J.L."/>
            <person name="Fitzpatrick D.A."/>
            <person name="Frisvad J.C."/>
            <person name="Nielsen K.L."/>
        </authorList>
    </citation>
    <scope>NUCLEOTIDE SEQUENCE</scope>
    <source>
        <strain evidence="2">IBT 29677</strain>
    </source>
</reference>
<dbReference type="EMBL" id="JAPZBU010000012">
    <property type="protein sequence ID" value="KAJ5376696.1"/>
    <property type="molecule type" value="Genomic_DNA"/>
</dbReference>
<dbReference type="GeneID" id="81377199"/>
<organism evidence="2 3">
    <name type="scientific">Penicillium cosmopolitanum</name>
    <dbReference type="NCBI Taxonomy" id="1131564"/>
    <lineage>
        <taxon>Eukaryota</taxon>
        <taxon>Fungi</taxon>
        <taxon>Dikarya</taxon>
        <taxon>Ascomycota</taxon>
        <taxon>Pezizomycotina</taxon>
        <taxon>Eurotiomycetes</taxon>
        <taxon>Eurotiomycetidae</taxon>
        <taxon>Eurotiales</taxon>
        <taxon>Aspergillaceae</taxon>
        <taxon>Penicillium</taxon>
    </lineage>
</organism>